<dbReference type="GO" id="GO:1901336">
    <property type="term" value="P:lactone biosynthetic process"/>
    <property type="evidence" value="ECO:0007669"/>
    <property type="project" value="UniProtKB-ARBA"/>
</dbReference>
<dbReference type="GO" id="GO:0016491">
    <property type="term" value="F:oxidoreductase activity"/>
    <property type="evidence" value="ECO:0007669"/>
    <property type="project" value="UniProtKB-KW"/>
</dbReference>
<dbReference type="PROSITE" id="PS52004">
    <property type="entry name" value="KS3_2"/>
    <property type="match status" value="1"/>
</dbReference>
<dbReference type="PANTHER" id="PTHR43775">
    <property type="entry name" value="FATTY ACID SYNTHASE"/>
    <property type="match status" value="1"/>
</dbReference>
<evidence type="ECO:0000256" key="7">
    <source>
        <dbReference type="ARBA" id="ARBA00023315"/>
    </source>
</evidence>
<evidence type="ECO:0000259" key="10">
    <source>
        <dbReference type="PROSITE" id="PS52004"/>
    </source>
</evidence>
<dbReference type="FunFam" id="3.40.50.720:FF:000209">
    <property type="entry name" value="Polyketide synthase Pks12"/>
    <property type="match status" value="1"/>
</dbReference>
<keyword evidence="4" id="KW-0521">NADP</keyword>
<dbReference type="SMART" id="SM00822">
    <property type="entry name" value="PKS_KR"/>
    <property type="match status" value="1"/>
</dbReference>
<dbReference type="InterPro" id="IPR056501">
    <property type="entry name" value="NAD-bd_HRPKS_sdrA"/>
</dbReference>
<protein>
    <submittedName>
        <fullName evidence="12">Lovastatin diketide synthase LovF</fullName>
    </submittedName>
</protein>
<dbReference type="InterPro" id="IPR014031">
    <property type="entry name" value="Ketoacyl_synth_C"/>
</dbReference>
<evidence type="ECO:0000256" key="2">
    <source>
        <dbReference type="ARBA" id="ARBA00022553"/>
    </source>
</evidence>
<dbReference type="SMART" id="SM00827">
    <property type="entry name" value="PKS_AT"/>
    <property type="match status" value="1"/>
</dbReference>
<dbReference type="Pfam" id="PF02801">
    <property type="entry name" value="Ketoacyl-synt_C"/>
    <property type="match status" value="1"/>
</dbReference>
<keyword evidence="1" id="KW-0596">Phosphopantetheine</keyword>
<dbReference type="SUPFAM" id="SSF53335">
    <property type="entry name" value="S-adenosyl-L-methionine-dependent methyltransferases"/>
    <property type="match status" value="1"/>
</dbReference>
<feature type="domain" description="Ketosynthase family 3 (KS3)" evidence="10">
    <location>
        <begin position="12"/>
        <end position="452"/>
    </location>
</feature>
<dbReference type="InterPro" id="IPR042104">
    <property type="entry name" value="PKS_dehydratase_sf"/>
</dbReference>
<dbReference type="CDD" id="cd00833">
    <property type="entry name" value="PKS"/>
    <property type="match status" value="1"/>
</dbReference>
<dbReference type="Pfam" id="PF00698">
    <property type="entry name" value="Acyl_transf_1"/>
    <property type="match status" value="1"/>
</dbReference>
<dbReference type="InterPro" id="IPR013968">
    <property type="entry name" value="PKS_KR"/>
</dbReference>
<dbReference type="InterPro" id="IPR016039">
    <property type="entry name" value="Thiolase-like"/>
</dbReference>
<dbReference type="Pfam" id="PF16197">
    <property type="entry name" value="KAsynt_C_assoc"/>
    <property type="match status" value="1"/>
</dbReference>
<dbReference type="Pfam" id="PF08242">
    <property type="entry name" value="Methyltransf_12"/>
    <property type="match status" value="1"/>
</dbReference>
<sequence length="2637" mass="286588">MGSQSNGVDWATEPIAIIGMSCKFGGDATSPEKLWEMVSKGGSAWSEIPSSRFNWKGSYHPDSERRGTTHVTGGHFMEEDIGLFDAAFFNYSGETASSLDPSFRLQLESAYEALENAGLPLHQVAGSKTSVYAGVFFHDYKDAMIRDEDNIPRLYATGTGSAMASNRISHFFDLRGPSMTIDTGCSTTLTALHQAVQGLRLGEADMSIVGGANILLNPDWFKAFSSLGMVSADGRSYAFDSRASGYGRGEGVATVVLKRLRDAIASGDVIRAVIRETMLNQDGKTETITTPSSAAQESLIRDCYNKAGLDPADTQYFEAHGTGTPAGDPIEMNAVVGAFINEPNNAGLNGNSKRKTRTEPLRIGSVKTNLGHTETTSGLASVIKVALALENGAIPPTVNFEKLNPKIGHLDEKQLKVATELESWPVTPDAIRRASINNFGYGGSNAHIIMENTETWLQQGKITPGATARILTQRNNNDFSRAVLENGTSNTSLSKVLVLSARDEQGCQRTVENVKLYLQNRLGHITATDDEEVLLQRLVYTMGERRTLFPWVAAQAIPCNQGISGVIEVLGSAMFKPVRTSRRPRIGLVFTGQGAQWYSMGRELLGAYPAYKSSINEAAGYLTELGATWSLEEELTRDAETSRVNDVALATAICVAVQISLVRLLQSWGVKPVAVTSHSSGEIAAAYTVGALTYRSAMAVAYYRGVLVADKSLHGPVGGGMIALGLGIDDVQLYLDRIAAKQGSDGQVRAVAACINSPSSVTVSGDLDAISQIETMAEEDKVFARRLRVQTAYHSHHMAPIADPYLSALRNTVPDQEDPNSVQGGLHEIEFSSPVIGGRVVDLQDIKCPEYWVESLLQPVQFVDAFTDMILGDFDPSGSSVDILIEIGPHTALGGPIQQTLALPEFSDVKVSYYGSLVRNKNAVETMQALSANLLKEGYPLDMGAVNFPFSRSPHISVLSDLPSYPWNHQTRHWVEPRLNRALRERQHRPHELLGSLVLGTNPEAPSWRNILRPSQSPWLRDHVVQSNILYPGAGYICLAIEAISQLATSDRQVESESGGGNRKTIAGYKLRNVDLHQALVVAESSEGTEILTTLHTVSEKDIGSRGWKRFNVSSVTQDNQWTEHAAGLIMVEYQGLDQKSHSISTQQREITGYVRHVDPADMYEGMRAAGISHGPKFRNMKKIIQSGKEMRSVSNFVVAETSASDKPDASSSLVLHPTTLDSVIQAAYTALPGVGSANAPPMVPKSIAELWISGGISSQASHKFTACSRLDRQDQQSFQGDVSIVDQLCGDDTADGAAVLEMKGLICQSLGISVSPGSVSKTWEKEICSKLEWAADLSLASPETWDNLRKQLSYGSCEPQEAAVILELRRVCMYFVQDAVNALTAADVAQLDKHHTVFYQWMQQQIELTAAGEMGPGSADWLKEGPLEHQSHIQKAALDSVNGEMTCRVGPRLVDVLRHNISALELMMKEKLLYRYYQESIKLDRSFVQLAELFRLAVHKSPRARILEIGAGTGGATRHMLRVLGESGASLGEMYHFTDISSGFFEEARGEFAPWSDIMAFDKLDIGQDPVEQGFMLGNYDIVISCQCLHATATMSETMSNVRKLMKPGGSLLLIETTNDQLDVQFAFGLLPGWWLGSQDGRTSSPSLSESLWDEVLLKTDFTGLDLGLRDCEDDNLYSFTTILSRSLPYAEASDQVMTNEVVIITESKDTPPSDLLSLLRNSIMKETGGQAQPTVYSLADCSSAVMFQGKFCVFVGELDKPLLHNLDQDRLAPLKAMATGCNGLLWVTRGGAVACEDPNLSMAPGFLRTLRNEYVGRRYVSLDLDPSRPAWCSESIETIVRVAKASLDVVNDTAYSAADIAPTEFEYAERAGVIMIPRYYKDQGRNAYVSQETSEASVRNTTATELLHQETRSLKLEVGVPGQLDSLIFSDDIPTYDEDELADDFLDIEPRAYGVNFRDVMLAMGQLHGHTDILGIECAGIVRRAGREAAAHGFKVGDRVFCMRQGFCKSLLRVEWLLAAHIPPNFTFEDAAALPVVFGTAYIGLYDVAGLHAGQSVLIHAASGGVGQAAIMLAQRVGADIFVTAGTAEKRQYLMDKYGIPANRVYHSRDASFSTEILGATSGRGVDVVLNSLAGTLLQESFRVLAPYGRFIEIGKRDILANNHLEMGSFIRNTTFAAVDLHAMLRDRHQYVHRVMTDIARLAELGSISAPKPVTVFPMADASTALRHLQTGKHMGKAVVSAGPHEMVPVVAQARIVKFPANASYLLVGGVGGIGRSVAHWMVAHGAKNLILLSRSAASSEKTGAFVSELQEAGCRVIAVSCDVADEAGLAEALRTSEVELPPIRGIVHGGMVLQDSILEQMTLDDYTTAFRPKVKGSWNLHNEFTRHGRHLDFFIMLSSLAGIIGHASQSNYSASGAYQDALARYRVGQNLPGVSIDVGIVKSVGYVAERADVAERMARLGYMPISEDQLLRVLESAILEPCSPQVLVGLQTGPGRVWEPNGESQLGRDTRFAALRHCQTMKNQQKTSSGDRGDRQELTLSDKLAEATSRDDAETLVSQAIAEKLSTIFMIPVGEIDPTIKLSHYGVDSLVAVELRNFVALQAAAQVSIFDILQSSSLQALASSIAGKISRISA</sequence>
<dbReference type="InterPro" id="IPR014043">
    <property type="entry name" value="Acyl_transferase_dom"/>
</dbReference>
<dbReference type="Gene3D" id="3.40.47.10">
    <property type="match status" value="1"/>
</dbReference>
<dbReference type="SUPFAM" id="SSF52151">
    <property type="entry name" value="FabD/lysophospholipase-like"/>
    <property type="match status" value="1"/>
</dbReference>
<dbReference type="PROSITE" id="PS00606">
    <property type="entry name" value="KS3_1"/>
    <property type="match status" value="1"/>
</dbReference>
<dbReference type="InterPro" id="IPR036736">
    <property type="entry name" value="ACP-like_sf"/>
</dbReference>
<dbReference type="InterPro" id="IPR057326">
    <property type="entry name" value="KR_dom"/>
</dbReference>
<dbReference type="InterPro" id="IPR016035">
    <property type="entry name" value="Acyl_Trfase/lysoPLipase"/>
</dbReference>
<dbReference type="Gene3D" id="3.10.129.110">
    <property type="entry name" value="Polyketide synthase dehydratase"/>
    <property type="match status" value="1"/>
</dbReference>
<evidence type="ECO:0000313" key="12">
    <source>
        <dbReference type="EMBL" id="KUI69408.1"/>
    </source>
</evidence>
<keyword evidence="3" id="KW-0808">Transferase</keyword>
<dbReference type="Pfam" id="PF08240">
    <property type="entry name" value="ADH_N"/>
    <property type="match status" value="1"/>
</dbReference>
<dbReference type="SMART" id="SM00825">
    <property type="entry name" value="PKS_KS"/>
    <property type="match status" value="1"/>
</dbReference>
<dbReference type="EMBL" id="CM003102">
    <property type="protein sequence ID" value="KUI69408.1"/>
    <property type="molecule type" value="Genomic_DNA"/>
</dbReference>
<dbReference type="GO" id="GO:0030639">
    <property type="term" value="P:polyketide biosynthetic process"/>
    <property type="evidence" value="ECO:0007669"/>
    <property type="project" value="UniProtKB-ARBA"/>
</dbReference>
<dbReference type="InterPro" id="IPR009081">
    <property type="entry name" value="PP-bd_ACP"/>
</dbReference>
<accession>A0A194VZW5</accession>
<organism evidence="12 13">
    <name type="scientific">Cytospora mali</name>
    <name type="common">Apple Valsa canker fungus</name>
    <name type="synonym">Valsa mali</name>
    <dbReference type="NCBI Taxonomy" id="578113"/>
    <lineage>
        <taxon>Eukaryota</taxon>
        <taxon>Fungi</taxon>
        <taxon>Dikarya</taxon>
        <taxon>Ascomycota</taxon>
        <taxon>Pezizomycotina</taxon>
        <taxon>Sordariomycetes</taxon>
        <taxon>Sordariomycetidae</taxon>
        <taxon>Diaporthales</taxon>
        <taxon>Cytosporaceae</taxon>
        <taxon>Cytospora</taxon>
    </lineage>
</organism>
<dbReference type="InterPro" id="IPR016036">
    <property type="entry name" value="Malonyl_transacylase_ACP-bd"/>
</dbReference>
<dbReference type="Pfam" id="PF00109">
    <property type="entry name" value="ketoacyl-synt"/>
    <property type="match status" value="1"/>
</dbReference>
<proteinExistence type="predicted"/>
<dbReference type="Gene3D" id="1.10.1200.10">
    <property type="entry name" value="ACP-like"/>
    <property type="match status" value="1"/>
</dbReference>
<dbReference type="SUPFAM" id="SSF50129">
    <property type="entry name" value="GroES-like"/>
    <property type="match status" value="1"/>
</dbReference>
<dbReference type="InterPro" id="IPR020843">
    <property type="entry name" value="ER"/>
</dbReference>
<evidence type="ECO:0000256" key="1">
    <source>
        <dbReference type="ARBA" id="ARBA00022450"/>
    </source>
</evidence>
<evidence type="ECO:0000256" key="6">
    <source>
        <dbReference type="ARBA" id="ARBA00023268"/>
    </source>
</evidence>
<feature type="domain" description="Carrier" evidence="9">
    <location>
        <begin position="2555"/>
        <end position="2632"/>
    </location>
</feature>
<dbReference type="GO" id="GO:0006633">
    <property type="term" value="P:fatty acid biosynthetic process"/>
    <property type="evidence" value="ECO:0007669"/>
    <property type="project" value="InterPro"/>
</dbReference>
<dbReference type="InterPro" id="IPR032821">
    <property type="entry name" value="PKS_assoc"/>
</dbReference>
<evidence type="ECO:0000259" key="9">
    <source>
        <dbReference type="PROSITE" id="PS50075"/>
    </source>
</evidence>
<keyword evidence="2" id="KW-0597">Phosphoprotein</keyword>
<dbReference type="InterPro" id="IPR020807">
    <property type="entry name" value="PKS_DH"/>
</dbReference>
<dbReference type="SUPFAM" id="SSF53901">
    <property type="entry name" value="Thiolase-like"/>
    <property type="match status" value="1"/>
</dbReference>
<dbReference type="Pfam" id="PF13602">
    <property type="entry name" value="ADH_zinc_N_2"/>
    <property type="match status" value="1"/>
</dbReference>
<feature type="domain" description="PKS/mFAS DH" evidence="11">
    <location>
        <begin position="991"/>
        <end position="1317"/>
    </location>
</feature>
<dbReference type="InterPro" id="IPR018201">
    <property type="entry name" value="Ketoacyl_synth_AS"/>
</dbReference>
<dbReference type="SUPFAM" id="SSF55048">
    <property type="entry name" value="Probable ACP-binding domain of malonyl-CoA ACP transacylase"/>
    <property type="match status" value="1"/>
</dbReference>
<dbReference type="OrthoDB" id="329835at2759"/>
<keyword evidence="6" id="KW-0511">Multifunctional enzyme</keyword>
<dbReference type="GO" id="GO:0004315">
    <property type="term" value="F:3-oxoacyl-[acyl-carrier-protein] synthase activity"/>
    <property type="evidence" value="ECO:0007669"/>
    <property type="project" value="InterPro"/>
</dbReference>
<evidence type="ECO:0000256" key="5">
    <source>
        <dbReference type="ARBA" id="ARBA00023002"/>
    </source>
</evidence>
<dbReference type="SMART" id="SM00829">
    <property type="entry name" value="PKS_ER"/>
    <property type="match status" value="1"/>
</dbReference>
<feature type="active site" description="Proton donor; for dehydratase activity" evidence="8">
    <location>
        <position position="1222"/>
    </location>
</feature>
<dbReference type="InterPro" id="IPR013154">
    <property type="entry name" value="ADH-like_N"/>
</dbReference>
<dbReference type="SUPFAM" id="SSF51735">
    <property type="entry name" value="NAD(P)-binding Rossmann-fold domains"/>
    <property type="match status" value="2"/>
</dbReference>
<dbReference type="Pfam" id="PF21089">
    <property type="entry name" value="PKS_DH_N"/>
    <property type="match status" value="1"/>
</dbReference>
<keyword evidence="13" id="KW-1185">Reference proteome</keyword>
<dbReference type="SMR" id="A0A194VZW5"/>
<gene>
    <name evidence="12" type="ORF">VM1G_05386</name>
</gene>
<dbReference type="Pfam" id="PF23297">
    <property type="entry name" value="ACP_SdgA_C"/>
    <property type="match status" value="1"/>
</dbReference>
<dbReference type="InterPro" id="IPR014030">
    <property type="entry name" value="Ketoacyl_synth_N"/>
</dbReference>
<evidence type="ECO:0000256" key="8">
    <source>
        <dbReference type="PROSITE-ProRule" id="PRU01363"/>
    </source>
</evidence>
<evidence type="ECO:0000256" key="3">
    <source>
        <dbReference type="ARBA" id="ARBA00022679"/>
    </source>
</evidence>
<evidence type="ECO:0000313" key="13">
    <source>
        <dbReference type="Proteomes" id="UP000078559"/>
    </source>
</evidence>
<dbReference type="CDD" id="cd05195">
    <property type="entry name" value="enoyl_red"/>
    <property type="match status" value="1"/>
</dbReference>
<keyword evidence="7" id="KW-0012">Acyltransferase</keyword>
<dbReference type="SMART" id="SM00826">
    <property type="entry name" value="PKS_DH"/>
    <property type="match status" value="1"/>
</dbReference>
<dbReference type="Pfam" id="PF08659">
    <property type="entry name" value="KR"/>
    <property type="match status" value="1"/>
</dbReference>
<dbReference type="PROSITE" id="PS00012">
    <property type="entry name" value="PHOSPHOPANTETHEINE"/>
    <property type="match status" value="1"/>
</dbReference>
<name>A0A194VZW5_CYTMA</name>
<feature type="region of interest" description="C-terminal hotdog fold" evidence="8">
    <location>
        <begin position="1154"/>
        <end position="1317"/>
    </location>
</feature>
<dbReference type="CDD" id="cd02440">
    <property type="entry name" value="AdoMet_MTases"/>
    <property type="match status" value="1"/>
</dbReference>
<evidence type="ECO:0000259" key="11">
    <source>
        <dbReference type="PROSITE" id="PS52019"/>
    </source>
</evidence>
<dbReference type="InterPro" id="IPR020841">
    <property type="entry name" value="PKS_Beta-ketoAc_synthase_dom"/>
</dbReference>
<dbReference type="Gene3D" id="3.40.50.150">
    <property type="entry name" value="Vaccinia Virus protein VP39"/>
    <property type="match status" value="1"/>
</dbReference>
<dbReference type="InterPro" id="IPR036291">
    <property type="entry name" value="NAD(P)-bd_dom_sf"/>
</dbReference>
<dbReference type="Gene3D" id="3.40.366.10">
    <property type="entry name" value="Malonyl-Coenzyme A Acyl Carrier Protein, domain 2"/>
    <property type="match status" value="1"/>
</dbReference>
<dbReference type="Gene3D" id="3.40.50.720">
    <property type="entry name" value="NAD(P)-binding Rossmann-like Domain"/>
    <property type="match status" value="1"/>
</dbReference>
<dbReference type="Proteomes" id="UP000078559">
    <property type="component" value="Chromosome 5"/>
</dbReference>
<dbReference type="InterPro" id="IPR006162">
    <property type="entry name" value="Ppantetheine_attach_site"/>
</dbReference>
<dbReference type="Pfam" id="PF23114">
    <property type="entry name" value="NAD-bd_HRPKS_sdrA"/>
    <property type="match status" value="1"/>
</dbReference>
<dbReference type="GO" id="GO:0004312">
    <property type="term" value="F:fatty acid synthase activity"/>
    <property type="evidence" value="ECO:0007669"/>
    <property type="project" value="TreeGrafter"/>
</dbReference>
<dbReference type="InterPro" id="IPR013217">
    <property type="entry name" value="Methyltransf_12"/>
</dbReference>
<feature type="region of interest" description="N-terminal hotdog fold" evidence="8">
    <location>
        <begin position="991"/>
        <end position="1137"/>
    </location>
</feature>
<feature type="active site" description="Proton acceptor; for dehydratase activity" evidence="8">
    <location>
        <position position="1023"/>
    </location>
</feature>
<dbReference type="GO" id="GO:0031177">
    <property type="term" value="F:phosphopantetheine binding"/>
    <property type="evidence" value="ECO:0007669"/>
    <property type="project" value="InterPro"/>
</dbReference>
<dbReference type="SUPFAM" id="SSF47336">
    <property type="entry name" value="ACP-like"/>
    <property type="match status" value="1"/>
</dbReference>
<dbReference type="Pfam" id="PF14765">
    <property type="entry name" value="PS-DH"/>
    <property type="match status" value="1"/>
</dbReference>
<keyword evidence="5" id="KW-0560">Oxidoreductase</keyword>
<dbReference type="InterPro" id="IPR020806">
    <property type="entry name" value="PKS_PP-bd"/>
</dbReference>
<evidence type="ECO:0000256" key="4">
    <source>
        <dbReference type="ARBA" id="ARBA00022857"/>
    </source>
</evidence>
<dbReference type="InterPro" id="IPR011032">
    <property type="entry name" value="GroES-like_sf"/>
</dbReference>
<dbReference type="InterPro" id="IPR049900">
    <property type="entry name" value="PKS_mFAS_DH"/>
</dbReference>
<dbReference type="Gene3D" id="3.90.180.10">
    <property type="entry name" value="Medium-chain alcohol dehydrogenases, catalytic domain"/>
    <property type="match status" value="1"/>
</dbReference>
<dbReference type="PROSITE" id="PS50075">
    <property type="entry name" value="CARRIER"/>
    <property type="match status" value="1"/>
</dbReference>
<dbReference type="InterPro" id="IPR049551">
    <property type="entry name" value="PKS_DH_C"/>
</dbReference>
<dbReference type="PROSITE" id="PS52019">
    <property type="entry name" value="PKS_MFAS_DH"/>
    <property type="match status" value="1"/>
</dbReference>
<dbReference type="InterPro" id="IPR050091">
    <property type="entry name" value="PKS_NRPS_Biosynth_Enz"/>
</dbReference>
<dbReference type="InterPro" id="IPR001227">
    <property type="entry name" value="Ac_transferase_dom_sf"/>
</dbReference>
<reference evidence="12" key="1">
    <citation type="submission" date="2014-12" db="EMBL/GenBank/DDBJ databases">
        <title>Genome Sequence of Valsa Canker Pathogens Uncovers a Specific Adaption of Colonization on Woody Bark.</title>
        <authorList>
            <person name="Yin Z."/>
            <person name="Liu H."/>
            <person name="Gao X."/>
            <person name="Li Z."/>
            <person name="Song N."/>
            <person name="Ke X."/>
            <person name="Dai Q."/>
            <person name="Wu Y."/>
            <person name="Sun Y."/>
            <person name="Xu J.-R."/>
            <person name="Kang Z.K."/>
            <person name="Wang L."/>
            <person name="Huang L."/>
        </authorList>
    </citation>
    <scope>NUCLEOTIDE SEQUENCE [LARGE SCALE GENOMIC DNA]</scope>
    <source>
        <strain evidence="12">03-8</strain>
    </source>
</reference>
<dbReference type="SMART" id="SM00823">
    <property type="entry name" value="PKS_PP"/>
    <property type="match status" value="1"/>
</dbReference>
<dbReference type="PANTHER" id="PTHR43775:SF29">
    <property type="entry name" value="ASPERFURANONE POLYKETIDE SYNTHASE AFOG-RELATED"/>
    <property type="match status" value="1"/>
</dbReference>
<dbReference type="InterPro" id="IPR049552">
    <property type="entry name" value="PKS_DH_N"/>
</dbReference>
<dbReference type="InterPro" id="IPR029063">
    <property type="entry name" value="SAM-dependent_MTases_sf"/>
</dbReference>